<sequence>MCLEAVFEGLPWAARELATGPMGWCGVGGQVEGAALLNLVGLLIARHPASSGGLLGLETGSGRWDWVIALVWVRGEMGQHWGKDASQGNTMEQYTTPVPLPQRPARSEGSGDDMRVPANPEEPSRVELLGAIQGSRVALEGKIETAAVEVNLLRADLRKVSDKVKVMEGSIVELQMEVGVLRKQMA</sequence>
<accession>A0AAV7PLK7</accession>
<name>A0AAV7PLK7_PLEWA</name>
<organism evidence="2 3">
    <name type="scientific">Pleurodeles waltl</name>
    <name type="common">Iberian ribbed newt</name>
    <dbReference type="NCBI Taxonomy" id="8319"/>
    <lineage>
        <taxon>Eukaryota</taxon>
        <taxon>Metazoa</taxon>
        <taxon>Chordata</taxon>
        <taxon>Craniata</taxon>
        <taxon>Vertebrata</taxon>
        <taxon>Euteleostomi</taxon>
        <taxon>Amphibia</taxon>
        <taxon>Batrachia</taxon>
        <taxon>Caudata</taxon>
        <taxon>Salamandroidea</taxon>
        <taxon>Salamandridae</taxon>
        <taxon>Pleurodelinae</taxon>
        <taxon>Pleurodeles</taxon>
    </lineage>
</organism>
<keyword evidence="3" id="KW-1185">Reference proteome</keyword>
<protein>
    <submittedName>
        <fullName evidence="2">Uncharacterized protein</fullName>
    </submittedName>
</protein>
<dbReference type="EMBL" id="JANPWB010000011">
    <property type="protein sequence ID" value="KAJ1126245.1"/>
    <property type="molecule type" value="Genomic_DNA"/>
</dbReference>
<evidence type="ECO:0000313" key="3">
    <source>
        <dbReference type="Proteomes" id="UP001066276"/>
    </source>
</evidence>
<reference evidence="2" key="1">
    <citation type="journal article" date="2022" name="bioRxiv">
        <title>Sequencing and chromosome-scale assembly of the giantPleurodeles waltlgenome.</title>
        <authorList>
            <person name="Brown T."/>
            <person name="Elewa A."/>
            <person name="Iarovenko S."/>
            <person name="Subramanian E."/>
            <person name="Araus A.J."/>
            <person name="Petzold A."/>
            <person name="Susuki M."/>
            <person name="Suzuki K.-i.T."/>
            <person name="Hayashi T."/>
            <person name="Toyoda A."/>
            <person name="Oliveira C."/>
            <person name="Osipova E."/>
            <person name="Leigh N.D."/>
            <person name="Simon A."/>
            <person name="Yun M.H."/>
        </authorList>
    </citation>
    <scope>NUCLEOTIDE SEQUENCE</scope>
    <source>
        <strain evidence="2">20211129_DDA</strain>
        <tissue evidence="2">Liver</tissue>
    </source>
</reference>
<feature type="compositionally biased region" description="Polar residues" evidence="1">
    <location>
        <begin position="86"/>
        <end position="96"/>
    </location>
</feature>
<comment type="caution">
    <text evidence="2">The sequence shown here is derived from an EMBL/GenBank/DDBJ whole genome shotgun (WGS) entry which is preliminary data.</text>
</comment>
<feature type="region of interest" description="Disordered" evidence="1">
    <location>
        <begin position="82"/>
        <end position="120"/>
    </location>
</feature>
<gene>
    <name evidence="2" type="ORF">NDU88_004653</name>
</gene>
<proteinExistence type="predicted"/>
<evidence type="ECO:0000313" key="2">
    <source>
        <dbReference type="EMBL" id="KAJ1126245.1"/>
    </source>
</evidence>
<dbReference type="AlphaFoldDB" id="A0AAV7PLK7"/>
<evidence type="ECO:0000256" key="1">
    <source>
        <dbReference type="SAM" id="MobiDB-lite"/>
    </source>
</evidence>
<dbReference type="Proteomes" id="UP001066276">
    <property type="component" value="Chromosome 7"/>
</dbReference>